<keyword evidence="2" id="KW-1185">Reference proteome</keyword>
<dbReference type="EMBL" id="MN876844">
    <property type="protein sequence ID" value="QJF12409.1"/>
    <property type="molecule type" value="Genomic_DNA"/>
</dbReference>
<gene>
    <name evidence="1" type="ORF">PFV2_gp36</name>
</gene>
<accession>A0A6M3VZ88</accession>
<protein>
    <submittedName>
        <fullName evidence="1">Uncharacterized protein</fullName>
    </submittedName>
</protein>
<organismHost>
    <name type="scientific">Pyrobaculum oguniense</name>
    <dbReference type="NCBI Taxonomy" id="99007"/>
</organismHost>
<sequence>MKLVKGFVERMRSVAEVLSDRRWIEFWDNVNRMLDSGDWRFRAVVKKVYKVIY</sequence>
<proteinExistence type="predicted"/>
<evidence type="ECO:0000313" key="2">
    <source>
        <dbReference type="Proteomes" id="UP000502572"/>
    </source>
</evidence>
<organism evidence="1 2">
    <name type="scientific">Pyrobaculum filamentous virus 2</name>
    <name type="common">PFV2</name>
    <dbReference type="NCBI Taxonomy" id="2730621"/>
    <lineage>
        <taxon>Viruses</taxon>
        <taxon>Adnaviria</taxon>
        <taxon>Zilligvirae</taxon>
        <taxon>Taleaviricota</taxon>
        <taxon>Tokiviricetes</taxon>
        <taxon>Primavirales</taxon>
        <taxon>Tristromaviridae</taxon>
        <taxon>Alphatristromavirus</taxon>
        <taxon>Alphatristromavirus puteoliense</taxon>
    </lineage>
</organism>
<evidence type="ECO:0000313" key="1">
    <source>
        <dbReference type="EMBL" id="QJF12409.1"/>
    </source>
</evidence>
<dbReference type="Proteomes" id="UP000502572">
    <property type="component" value="Segment"/>
</dbReference>
<reference evidence="1 2" key="1">
    <citation type="journal article" date="2020" name="ISME J.">
        <title>New virus isolates from Italian hydrothermal environments underscore the biogeographic pattern in archaeal virus communities.</title>
        <authorList>
            <person name="Baquero D.P."/>
            <person name="Contursi P."/>
            <person name="Piochi M."/>
            <person name="Bartolucci S."/>
            <person name="Liu Y."/>
            <person name="Cvirkaite-Krupovic V."/>
            <person name="Prangishvili D."/>
            <person name="Krupovic M."/>
        </authorList>
    </citation>
    <scope>NUCLEOTIDE SEQUENCE [LARGE SCALE GENOMIC DNA]</scope>
    <source>
        <strain evidence="1">4</strain>
    </source>
</reference>
<organismHost>
    <name type="scientific">Pyrobaculum arsenaticum</name>
    <dbReference type="NCBI Taxonomy" id="121277"/>
</organismHost>
<name>A0A6M3VZ88_PFV2</name>